<dbReference type="Pfam" id="PF13545">
    <property type="entry name" value="HTH_Crp_2"/>
    <property type="match status" value="1"/>
</dbReference>
<dbReference type="Gene3D" id="2.60.120.10">
    <property type="entry name" value="Jelly Rolls"/>
    <property type="match status" value="1"/>
</dbReference>
<dbReference type="InterPro" id="IPR014710">
    <property type="entry name" value="RmlC-like_jellyroll"/>
</dbReference>
<dbReference type="InterPro" id="IPR050397">
    <property type="entry name" value="Env_Response_Regulators"/>
</dbReference>
<dbReference type="InterPro" id="IPR012318">
    <property type="entry name" value="HTH_CRP"/>
</dbReference>
<keyword evidence="2" id="KW-0238">DNA-binding</keyword>
<evidence type="ECO:0000256" key="2">
    <source>
        <dbReference type="ARBA" id="ARBA00023125"/>
    </source>
</evidence>
<evidence type="ECO:0000313" key="6">
    <source>
        <dbReference type="Proteomes" id="UP001589670"/>
    </source>
</evidence>
<dbReference type="SUPFAM" id="SSF46785">
    <property type="entry name" value="Winged helix' DNA-binding domain"/>
    <property type="match status" value="1"/>
</dbReference>
<protein>
    <submittedName>
        <fullName evidence="5">Crp/Fnr family transcriptional regulator</fullName>
    </submittedName>
</protein>
<dbReference type="InterPro" id="IPR036388">
    <property type="entry name" value="WH-like_DNA-bd_sf"/>
</dbReference>
<dbReference type="Proteomes" id="UP001589670">
    <property type="component" value="Unassembled WGS sequence"/>
</dbReference>
<evidence type="ECO:0000256" key="1">
    <source>
        <dbReference type="ARBA" id="ARBA00023015"/>
    </source>
</evidence>
<feature type="domain" description="HTH crp-type" evidence="4">
    <location>
        <begin position="151"/>
        <end position="226"/>
    </location>
</feature>
<organism evidence="5 6">
    <name type="scientific">Roseovarius ramblicola</name>
    <dbReference type="NCBI Taxonomy" id="2022336"/>
    <lineage>
        <taxon>Bacteria</taxon>
        <taxon>Pseudomonadati</taxon>
        <taxon>Pseudomonadota</taxon>
        <taxon>Alphaproteobacteria</taxon>
        <taxon>Rhodobacterales</taxon>
        <taxon>Roseobacteraceae</taxon>
        <taxon>Roseovarius</taxon>
    </lineage>
</organism>
<comment type="caution">
    <text evidence="5">The sequence shown here is derived from an EMBL/GenBank/DDBJ whole genome shotgun (WGS) entry which is preliminary data.</text>
</comment>
<name>A0ABV5HZ61_9RHOB</name>
<proteinExistence type="predicted"/>
<accession>A0ABV5HZ61</accession>
<dbReference type="PANTHER" id="PTHR24567">
    <property type="entry name" value="CRP FAMILY TRANSCRIPTIONAL REGULATORY PROTEIN"/>
    <property type="match status" value="1"/>
</dbReference>
<keyword evidence="3" id="KW-0804">Transcription</keyword>
<dbReference type="CDD" id="cd00038">
    <property type="entry name" value="CAP_ED"/>
    <property type="match status" value="1"/>
</dbReference>
<dbReference type="InterPro" id="IPR036390">
    <property type="entry name" value="WH_DNA-bd_sf"/>
</dbReference>
<evidence type="ECO:0000313" key="5">
    <source>
        <dbReference type="EMBL" id="MFB9149715.1"/>
    </source>
</evidence>
<keyword evidence="1" id="KW-0805">Transcription regulation</keyword>
<evidence type="ECO:0000256" key="3">
    <source>
        <dbReference type="ARBA" id="ARBA00023163"/>
    </source>
</evidence>
<dbReference type="PROSITE" id="PS51063">
    <property type="entry name" value="HTH_CRP_2"/>
    <property type="match status" value="1"/>
</dbReference>
<reference evidence="5 6" key="1">
    <citation type="submission" date="2024-09" db="EMBL/GenBank/DDBJ databases">
        <authorList>
            <person name="Sun Q."/>
            <person name="Mori K."/>
        </authorList>
    </citation>
    <scope>NUCLEOTIDE SEQUENCE [LARGE SCALE GENOMIC DNA]</scope>
    <source>
        <strain evidence="5 6">CECT 9424</strain>
    </source>
</reference>
<dbReference type="Gene3D" id="1.10.10.10">
    <property type="entry name" value="Winged helix-like DNA-binding domain superfamily/Winged helix DNA-binding domain"/>
    <property type="match status" value="1"/>
</dbReference>
<dbReference type="InterPro" id="IPR000595">
    <property type="entry name" value="cNMP-bd_dom"/>
</dbReference>
<dbReference type="SUPFAM" id="SSF51206">
    <property type="entry name" value="cAMP-binding domain-like"/>
    <property type="match status" value="1"/>
</dbReference>
<dbReference type="InterPro" id="IPR018490">
    <property type="entry name" value="cNMP-bd_dom_sf"/>
</dbReference>
<dbReference type="Pfam" id="PF00027">
    <property type="entry name" value="cNMP_binding"/>
    <property type="match status" value="1"/>
</dbReference>
<sequence length="245" mass="27168">MKSITDCTACPLRKSEVFRSLDARELGFVASMKSGEMRVAPRTRVLDEGVNSPHVFTVLSGWGLREKSLADGRRQILNFVLPGDLVGLQAAMFDAMDHSVEALTDMTLCVFPRREIQRLFHDRPSLGFTVVWHAARNERLLDATLMSVGRCTARERIARALLTIYGKARRIGLSEADGTLSAPITQQHLADALGLSLVHTNRTLKGMVADGLLKWRASRLQLCDEDRMRDIAQMEATAPTALPLI</sequence>
<dbReference type="EMBL" id="JBHMEC010000012">
    <property type="protein sequence ID" value="MFB9149715.1"/>
    <property type="molecule type" value="Genomic_DNA"/>
</dbReference>
<dbReference type="RefSeq" id="WP_377068907.1">
    <property type="nucleotide sequence ID" value="NZ_JBHMEC010000012.1"/>
</dbReference>
<evidence type="ECO:0000259" key="4">
    <source>
        <dbReference type="PROSITE" id="PS51063"/>
    </source>
</evidence>
<gene>
    <name evidence="5" type="ORF">ACFFU4_08145</name>
</gene>
<dbReference type="PANTHER" id="PTHR24567:SF68">
    <property type="entry name" value="DNA-BINDING TRANSCRIPTIONAL DUAL REGULATOR CRP"/>
    <property type="match status" value="1"/>
</dbReference>
<keyword evidence="6" id="KW-1185">Reference proteome</keyword>